<reference evidence="3" key="1">
    <citation type="submission" date="2011-07" db="EMBL/GenBank/DDBJ databases">
        <authorList>
            <consortium name="Caenorhabditis brenneri Sequencing and Analysis Consortium"/>
            <person name="Wilson R.K."/>
        </authorList>
    </citation>
    <scope>NUCLEOTIDE SEQUENCE [LARGE SCALE GENOMIC DNA]</scope>
    <source>
        <strain evidence="3">PB2801</strain>
    </source>
</reference>
<name>G0NJ41_CAEBE</name>
<sequence length="99" mass="11391">MRSEKPWKSEVMAIRGCEMPQFRKSGHQLVRERTQPVLKRTSTSPEEDTKPVRRSERMWSEKIHLGVLSVRTNGTHVYMSTLLPTPSADIEIEGHCTSK</sequence>
<organism evidence="3">
    <name type="scientific">Caenorhabditis brenneri</name>
    <name type="common">Nematode worm</name>
    <dbReference type="NCBI Taxonomy" id="135651"/>
    <lineage>
        <taxon>Eukaryota</taxon>
        <taxon>Metazoa</taxon>
        <taxon>Ecdysozoa</taxon>
        <taxon>Nematoda</taxon>
        <taxon>Chromadorea</taxon>
        <taxon>Rhabditida</taxon>
        <taxon>Rhabditina</taxon>
        <taxon>Rhabditomorpha</taxon>
        <taxon>Rhabditoidea</taxon>
        <taxon>Rhabditidae</taxon>
        <taxon>Peloderinae</taxon>
        <taxon>Caenorhabditis</taxon>
    </lineage>
</organism>
<feature type="region of interest" description="Disordered" evidence="1">
    <location>
        <begin position="24"/>
        <end position="56"/>
    </location>
</feature>
<keyword evidence="3" id="KW-1185">Reference proteome</keyword>
<accession>G0NJ41</accession>
<evidence type="ECO:0000256" key="1">
    <source>
        <dbReference type="SAM" id="MobiDB-lite"/>
    </source>
</evidence>
<dbReference type="InParanoid" id="G0NJ41"/>
<proteinExistence type="predicted"/>
<dbReference type="Proteomes" id="UP000008068">
    <property type="component" value="Unassembled WGS sequence"/>
</dbReference>
<gene>
    <name evidence="2" type="ORF">CAEBREN_24614</name>
</gene>
<evidence type="ECO:0000313" key="2">
    <source>
        <dbReference type="EMBL" id="EGT32096.1"/>
    </source>
</evidence>
<evidence type="ECO:0000313" key="3">
    <source>
        <dbReference type="Proteomes" id="UP000008068"/>
    </source>
</evidence>
<dbReference type="HOGENOM" id="CLU_2322435_0_0_1"/>
<dbReference type="AlphaFoldDB" id="G0NJ41"/>
<feature type="compositionally biased region" description="Basic and acidic residues" evidence="1">
    <location>
        <begin position="47"/>
        <end position="56"/>
    </location>
</feature>
<dbReference type="EMBL" id="GL379893">
    <property type="protein sequence ID" value="EGT32096.1"/>
    <property type="molecule type" value="Genomic_DNA"/>
</dbReference>
<protein>
    <submittedName>
        <fullName evidence="2">Uncharacterized protein</fullName>
    </submittedName>
</protein>